<name>A0AC35TWN2_9BILA</name>
<protein>
    <submittedName>
        <fullName evidence="2">Integrase catalytic domain-containing protein</fullName>
    </submittedName>
</protein>
<evidence type="ECO:0000313" key="2">
    <source>
        <dbReference type="WBParaSite" id="RSKR_0000495800.1"/>
    </source>
</evidence>
<reference evidence="2" key="1">
    <citation type="submission" date="2016-11" db="UniProtKB">
        <authorList>
            <consortium name="WormBaseParasite"/>
        </authorList>
    </citation>
    <scope>IDENTIFICATION</scope>
    <source>
        <strain evidence="2">KR3021</strain>
    </source>
</reference>
<organism evidence="1 2">
    <name type="scientific">Rhabditophanes sp. KR3021</name>
    <dbReference type="NCBI Taxonomy" id="114890"/>
    <lineage>
        <taxon>Eukaryota</taxon>
        <taxon>Metazoa</taxon>
        <taxon>Ecdysozoa</taxon>
        <taxon>Nematoda</taxon>
        <taxon>Chromadorea</taxon>
        <taxon>Rhabditida</taxon>
        <taxon>Tylenchina</taxon>
        <taxon>Panagrolaimomorpha</taxon>
        <taxon>Strongyloidoidea</taxon>
        <taxon>Alloionematidae</taxon>
        <taxon>Rhabditophanes</taxon>
    </lineage>
</organism>
<evidence type="ECO:0000313" key="1">
    <source>
        <dbReference type="Proteomes" id="UP000095286"/>
    </source>
</evidence>
<dbReference type="WBParaSite" id="RSKR_0000495800.1">
    <property type="protein sequence ID" value="RSKR_0000495800.1"/>
    <property type="gene ID" value="RSKR_0000495800"/>
</dbReference>
<dbReference type="Proteomes" id="UP000095286">
    <property type="component" value="Unplaced"/>
</dbReference>
<accession>A0AC35TWN2</accession>
<sequence length="467" mass="53372">MDTNAPKSLSLQKYKNFDVKSDYIKFVTWFLTEKNAQLDATQRYNTFYDSLPDAWQFEFYKNNTSSQRTFDSLLVFAQAKVIKDLVSVDLIEKIEQFYSSSWPPSKDLRKCLDEVVDLAKVISGSEFNVLICVKMVTLLNEDAKTSCGNNFSDPQIMASEFWPEIIKFLEKGGQSDCRVSLDRGFNVISQVIGDVEEIKPPLVNEIVEAHYSHASPNLNTDQVGLEEELPTMQSSFIQSFDEHCAKRNEGPRQNTRFNSNNFKNEKYNDKPFKSPSKQSHGGMENLNTLYSFPHNNRSLPNSRKDRPKPFPNNNPSNVPNSYYSQKRFDTKATFGSFPNQHNVIFTKANERNLMSKEIFDTFPKMIRDSLNANQILSFNTCNGMKHKSVGRIKLSISIENTLIKNRPLIFHVLNAGIDIMIGNEAQTDFFINALKFQTPSISKDVHASNKTLFLFEELSDGGNRDLL</sequence>
<proteinExistence type="predicted"/>